<comment type="caution">
    <text evidence="1">The sequence shown here is derived from an EMBL/GenBank/DDBJ whole genome shotgun (WGS) entry which is preliminary data.</text>
</comment>
<name>A0ABU3S422_9HYPH</name>
<keyword evidence="2" id="KW-1185">Reference proteome</keyword>
<feature type="non-terminal residue" evidence="1">
    <location>
        <position position="65"/>
    </location>
</feature>
<accession>A0ABU3S422</accession>
<organism evidence="1 2">
    <name type="scientific">Bosea rubneri</name>
    <dbReference type="NCBI Taxonomy" id="3075434"/>
    <lineage>
        <taxon>Bacteria</taxon>
        <taxon>Pseudomonadati</taxon>
        <taxon>Pseudomonadota</taxon>
        <taxon>Alphaproteobacteria</taxon>
        <taxon>Hyphomicrobiales</taxon>
        <taxon>Boseaceae</taxon>
        <taxon>Bosea</taxon>
    </lineage>
</organism>
<gene>
    <name evidence="1" type="ORF">RKE40_06480</name>
</gene>
<dbReference type="EMBL" id="JAWDID010000007">
    <property type="protein sequence ID" value="MDU0339517.1"/>
    <property type="molecule type" value="Genomic_DNA"/>
</dbReference>
<protein>
    <submittedName>
        <fullName evidence="1">Phosphoserine phosphatase SerB</fullName>
    </submittedName>
</protein>
<proteinExistence type="predicted"/>
<evidence type="ECO:0000313" key="1">
    <source>
        <dbReference type="EMBL" id="MDU0339517.1"/>
    </source>
</evidence>
<dbReference type="Proteomes" id="UP001254257">
    <property type="component" value="Unassembled WGS sequence"/>
</dbReference>
<evidence type="ECO:0000313" key="2">
    <source>
        <dbReference type="Proteomes" id="UP001254257"/>
    </source>
</evidence>
<reference evidence="1 2" key="1">
    <citation type="submission" date="2023-09" db="EMBL/GenBank/DDBJ databases">
        <title>Whole genome shotgun sequencing (WGS) of Bosea sp. ZW T0_25, isolated from stored onions (Allium cepa).</title>
        <authorList>
            <person name="Stoll D.A."/>
            <person name="Huch M."/>
        </authorList>
    </citation>
    <scope>NUCLEOTIDE SEQUENCE [LARGE SCALE GENOMIC DNA]</scope>
    <source>
        <strain evidence="1 2">ZW T0_25</strain>
    </source>
</reference>
<sequence length="65" mass="6755">MSLVATLVSAHGQALLDDALLARLRAATPWPTTLARLDGEVAVDLFAEADGARKLEAALRAALEG</sequence>